<dbReference type="EMBL" id="AY714835">
    <property type="protein sequence ID" value="QNR61627.1"/>
    <property type="molecule type" value="Genomic_DNA"/>
</dbReference>
<keyword evidence="7" id="KW-0479">Metal-binding</keyword>
<evidence type="ECO:0000313" key="8">
    <source>
        <dbReference type="EMBL" id="QNR61627.1"/>
    </source>
</evidence>
<dbReference type="HAMAP" id="MF_00801">
    <property type="entry name" value="Endonuclease_5"/>
    <property type="match status" value="1"/>
</dbReference>
<proteinExistence type="inferred from homology"/>
<keyword evidence="7" id="KW-0227">DNA damage</keyword>
<dbReference type="GO" id="GO:0005737">
    <property type="term" value="C:cytoplasm"/>
    <property type="evidence" value="ECO:0007669"/>
    <property type="project" value="UniProtKB-SubCell"/>
</dbReference>
<dbReference type="PANTHER" id="PTHR28511">
    <property type="entry name" value="ENDONUCLEASE V"/>
    <property type="match status" value="1"/>
</dbReference>
<accession>A0A7H0XS19</accession>
<sequence>MSGHWCCEADTKLRALYRIQDEIASKAVIADAINRKELKTIAGTDQTFFYGLQAEEMIVSAIVVLEYPSQKFINYSYSMMPVDFPYISGLLSFREAPAILNTFYALKNKPDLLIINRCGINHPRFAGLATYVGVILNVATIGVTKSSLCGSGEVPREEGEANVIKYQDRAVGYYLKSEKGSKPIIVAPGHKVSLETSLTIIKSCIRKHKLPEPTRIAHLCANKIKKQIPYLYI</sequence>
<dbReference type="GO" id="GO:0006281">
    <property type="term" value="P:DNA repair"/>
    <property type="evidence" value="ECO:0007669"/>
    <property type="project" value="UniProtKB-UniRule"/>
</dbReference>
<dbReference type="Pfam" id="PF04493">
    <property type="entry name" value="Endonuclease_5"/>
    <property type="match status" value="1"/>
</dbReference>
<dbReference type="EC" id="3.1.21.7" evidence="7"/>
<dbReference type="PANTHER" id="PTHR28511:SF1">
    <property type="entry name" value="ENDONUCLEASE V"/>
    <property type="match status" value="1"/>
</dbReference>
<comment type="catalytic activity">
    <reaction evidence="1 7">
        <text>Endonucleolytic cleavage at apurinic or apyrimidinic sites to products with a 5'-phosphate.</text>
        <dbReference type="EC" id="3.1.21.7"/>
    </reaction>
</comment>
<keyword evidence="6 7" id="KW-0378">Hydrolase</keyword>
<keyword evidence="4 7" id="KW-0540">Nuclease</keyword>
<evidence type="ECO:0000256" key="1">
    <source>
        <dbReference type="ARBA" id="ARBA00001835"/>
    </source>
</evidence>
<dbReference type="GO" id="GO:0043737">
    <property type="term" value="F:deoxyribonuclease V activity"/>
    <property type="evidence" value="ECO:0007669"/>
    <property type="project" value="UniProtKB-UniRule"/>
</dbReference>
<dbReference type="GO" id="GO:0016891">
    <property type="term" value="F:RNA endonuclease activity producing 5'-phosphomonoesters, hydrolytic mechanism"/>
    <property type="evidence" value="ECO:0007669"/>
    <property type="project" value="TreeGrafter"/>
</dbReference>
<evidence type="ECO:0000256" key="7">
    <source>
        <dbReference type="HAMAP-Rule" id="MF_00801"/>
    </source>
</evidence>
<dbReference type="GO" id="GO:0003727">
    <property type="term" value="F:single-stranded RNA binding"/>
    <property type="evidence" value="ECO:0007669"/>
    <property type="project" value="TreeGrafter"/>
</dbReference>
<keyword evidence="3 7" id="KW-0963">Cytoplasm</keyword>
<feature type="binding site" evidence="7">
    <location>
        <position position="45"/>
    </location>
    <ligand>
        <name>Mg(2+)</name>
        <dbReference type="ChEBI" id="CHEBI:18420"/>
    </ligand>
</feature>
<keyword evidence="5 7" id="KW-0255">Endonuclease</keyword>
<feature type="site" description="Interaction with target DNA" evidence="7">
    <location>
        <position position="86"/>
    </location>
</feature>
<gene>
    <name evidence="7 8" type="primary">nfi</name>
    <name evidence="8" type="ORF">GZ22D9_31</name>
</gene>
<evidence type="ECO:0000256" key="4">
    <source>
        <dbReference type="ARBA" id="ARBA00022722"/>
    </source>
</evidence>
<dbReference type="Gene3D" id="3.30.2170.10">
    <property type="entry name" value="archaeoglobus fulgidus dsm 4304 superfamily"/>
    <property type="match status" value="1"/>
</dbReference>
<dbReference type="InterPro" id="IPR007581">
    <property type="entry name" value="Endonuclease-V"/>
</dbReference>
<organism evidence="8">
    <name type="scientific">Uncultured archaeon GZfos26G2</name>
    <dbReference type="NCBI Taxonomy" id="3386331"/>
    <lineage>
        <taxon>Archaea</taxon>
        <taxon>Methanobacteriati</taxon>
        <taxon>Methanobacteriota</taxon>
        <taxon>Stenosarchaea group</taxon>
        <taxon>Methanomicrobia</taxon>
        <taxon>Candidatus Methanophagales</taxon>
        <taxon>Candidatus Methanophagaceae</taxon>
        <taxon>Candidatus Methanophaga</taxon>
    </lineage>
</organism>
<name>A0A7H0XS19_UNCAG</name>
<comment type="cofactor">
    <cofactor evidence="7">
        <name>Mg(2+)</name>
        <dbReference type="ChEBI" id="CHEBI:18420"/>
    </cofactor>
</comment>
<comment type="function">
    <text evidence="7">DNA repair enzyme involved in the repair of deaminated bases. Selectively cleaves double-stranded DNA at the second phosphodiester bond 3' to a deoxyinosine leaving behind the intact lesion on the nicked DNA.</text>
</comment>
<feature type="binding site" evidence="7">
    <location>
        <position position="116"/>
    </location>
    <ligand>
        <name>Mg(2+)</name>
        <dbReference type="ChEBI" id="CHEBI:18420"/>
    </ligand>
</feature>
<comment type="similarity">
    <text evidence="7">Belongs to the endonuclease V family.</text>
</comment>
<dbReference type="GO" id="GO:0000287">
    <property type="term" value="F:magnesium ion binding"/>
    <property type="evidence" value="ECO:0007669"/>
    <property type="project" value="UniProtKB-UniRule"/>
</dbReference>
<reference evidence="8" key="1">
    <citation type="journal article" date="2004" name="Science">
        <title>Reverse methanogenesis: testing the hypothesis with environmental genomics.</title>
        <authorList>
            <person name="Hallam S.J."/>
            <person name="Putnam N."/>
            <person name="Preston C.M."/>
            <person name="Detter J.C."/>
            <person name="Rokhsar D."/>
            <person name="Richardson P.M."/>
            <person name="DeLong E.F."/>
        </authorList>
    </citation>
    <scope>NUCLEOTIDE SEQUENCE</scope>
</reference>
<evidence type="ECO:0000256" key="5">
    <source>
        <dbReference type="ARBA" id="ARBA00022759"/>
    </source>
</evidence>
<dbReference type="CDD" id="cd06559">
    <property type="entry name" value="Endonuclease_V"/>
    <property type="match status" value="1"/>
</dbReference>
<evidence type="ECO:0000256" key="3">
    <source>
        <dbReference type="ARBA" id="ARBA00022490"/>
    </source>
</evidence>
<dbReference type="AlphaFoldDB" id="A0A7H0XS19"/>
<keyword evidence="7" id="KW-0460">Magnesium</keyword>
<keyword evidence="7" id="KW-0234">DNA repair</keyword>
<evidence type="ECO:0000256" key="2">
    <source>
        <dbReference type="ARBA" id="ARBA00004496"/>
    </source>
</evidence>
<protein>
    <recommendedName>
        <fullName evidence="7">Endonuclease V</fullName>
        <ecNumber evidence="7">3.1.21.7</ecNumber>
    </recommendedName>
    <alternativeName>
        <fullName evidence="7">Deoxyinosine 3'endonuclease</fullName>
    </alternativeName>
    <alternativeName>
        <fullName evidence="7">Deoxyribonuclease V</fullName>
        <shortName evidence="7">DNase V</shortName>
    </alternativeName>
</protein>
<comment type="subcellular location">
    <subcellularLocation>
        <location evidence="2 7">Cytoplasm</location>
    </subcellularLocation>
</comment>
<evidence type="ECO:0000256" key="6">
    <source>
        <dbReference type="ARBA" id="ARBA00022801"/>
    </source>
</evidence>